<evidence type="ECO:0000256" key="1">
    <source>
        <dbReference type="ARBA" id="ARBA00022679"/>
    </source>
</evidence>
<keyword evidence="2" id="KW-0012">Acyltransferase</keyword>
<dbReference type="GO" id="GO:0016747">
    <property type="term" value="F:acyltransferase activity, transferring groups other than amino-acyl groups"/>
    <property type="evidence" value="ECO:0007669"/>
    <property type="project" value="InterPro"/>
</dbReference>
<dbReference type="PANTHER" id="PTHR43420">
    <property type="entry name" value="ACETYLTRANSFERASE"/>
    <property type="match status" value="1"/>
</dbReference>
<comment type="caution">
    <text evidence="4">The sequence shown here is derived from an EMBL/GenBank/DDBJ whole genome shotgun (WGS) entry which is preliminary data.</text>
</comment>
<dbReference type="InterPro" id="IPR000182">
    <property type="entry name" value="GNAT_dom"/>
</dbReference>
<dbReference type="SUPFAM" id="SSF55729">
    <property type="entry name" value="Acyl-CoA N-acyltransferases (Nat)"/>
    <property type="match status" value="1"/>
</dbReference>
<dbReference type="OrthoDB" id="9800604at2"/>
<dbReference type="InterPro" id="IPR017255">
    <property type="entry name" value="AcTrfase_GNAT_prd"/>
</dbReference>
<sequence>MILLRKGKEEDMQIVSDLAERIWPATYGEYISEEQIRYMLNLMYNQGELLSQLEKGYAFLIASEENKDAGFACYSIIDAVNDIYKLHKIYVLPEMHGKGVGKILMNEVVNLAKRNGGKSLELNVNKNNKAKDFYLKAGFKIKESVTLNIGNGFVMDDYVMELELS</sequence>
<dbReference type="PIRSF" id="PIRSF037663">
    <property type="entry name" value="Acetyltransf_GNAT_prd"/>
    <property type="match status" value="1"/>
</dbReference>
<evidence type="ECO:0000259" key="3">
    <source>
        <dbReference type="PROSITE" id="PS51186"/>
    </source>
</evidence>
<dbReference type="RefSeq" id="WP_136838959.1">
    <property type="nucleotide sequence ID" value="NZ_SWBR01000001.1"/>
</dbReference>
<dbReference type="Pfam" id="PF00583">
    <property type="entry name" value="Acetyltransf_1"/>
    <property type="match status" value="1"/>
</dbReference>
<evidence type="ECO:0000256" key="2">
    <source>
        <dbReference type="ARBA" id="ARBA00023315"/>
    </source>
</evidence>
<dbReference type="AlphaFoldDB" id="A0A4U1CV92"/>
<accession>A0A4U1CV92</accession>
<name>A0A4U1CV92_9SPHI</name>
<dbReference type="InterPro" id="IPR050680">
    <property type="entry name" value="YpeA/RimI_acetyltransf"/>
</dbReference>
<dbReference type="Proteomes" id="UP000309488">
    <property type="component" value="Unassembled WGS sequence"/>
</dbReference>
<reference evidence="4 5" key="1">
    <citation type="submission" date="2019-04" db="EMBL/GenBank/DDBJ databases">
        <title>Pedobacter sp. RP-3-22 sp. nov., isolated from Arctic soil.</title>
        <authorList>
            <person name="Dahal R.H."/>
            <person name="Kim D.-U."/>
        </authorList>
    </citation>
    <scope>NUCLEOTIDE SEQUENCE [LARGE SCALE GENOMIC DNA]</scope>
    <source>
        <strain evidence="4 5">RP-3-22</strain>
    </source>
</reference>
<organism evidence="4 5">
    <name type="scientific">Pedobacter polaris</name>
    <dbReference type="NCBI Taxonomy" id="2571273"/>
    <lineage>
        <taxon>Bacteria</taxon>
        <taxon>Pseudomonadati</taxon>
        <taxon>Bacteroidota</taxon>
        <taxon>Sphingobacteriia</taxon>
        <taxon>Sphingobacteriales</taxon>
        <taxon>Sphingobacteriaceae</taxon>
        <taxon>Pedobacter</taxon>
    </lineage>
</organism>
<feature type="domain" description="N-acetyltransferase" evidence="3">
    <location>
        <begin position="2"/>
        <end position="165"/>
    </location>
</feature>
<protein>
    <submittedName>
        <fullName evidence="4">GNAT family N-acetyltransferase</fullName>
    </submittedName>
</protein>
<dbReference type="Gene3D" id="3.40.630.30">
    <property type="match status" value="1"/>
</dbReference>
<dbReference type="InterPro" id="IPR016181">
    <property type="entry name" value="Acyl_CoA_acyltransferase"/>
</dbReference>
<proteinExistence type="predicted"/>
<dbReference type="PROSITE" id="PS51186">
    <property type="entry name" value="GNAT"/>
    <property type="match status" value="1"/>
</dbReference>
<keyword evidence="5" id="KW-1185">Reference proteome</keyword>
<dbReference type="EMBL" id="SWBR01000001">
    <property type="protein sequence ID" value="TKC12834.1"/>
    <property type="molecule type" value="Genomic_DNA"/>
</dbReference>
<evidence type="ECO:0000313" key="5">
    <source>
        <dbReference type="Proteomes" id="UP000309488"/>
    </source>
</evidence>
<evidence type="ECO:0000313" key="4">
    <source>
        <dbReference type="EMBL" id="TKC12834.1"/>
    </source>
</evidence>
<gene>
    <name evidence="4" type="ORF">FA048_04245</name>
</gene>
<keyword evidence="1 4" id="KW-0808">Transferase</keyword>
<dbReference type="CDD" id="cd04301">
    <property type="entry name" value="NAT_SF"/>
    <property type="match status" value="1"/>
</dbReference>